<evidence type="ECO:0000313" key="3">
    <source>
        <dbReference type="Proteomes" id="UP000298213"/>
    </source>
</evidence>
<evidence type="ECO:0000256" key="1">
    <source>
        <dbReference type="SAM" id="MobiDB-lite"/>
    </source>
</evidence>
<dbReference type="Gene3D" id="3.40.50.300">
    <property type="entry name" value="P-loop containing nucleotide triphosphate hydrolases"/>
    <property type="match status" value="1"/>
</dbReference>
<protein>
    <recommendedName>
        <fullName evidence="4">Serine kinase</fullName>
    </recommendedName>
</protein>
<dbReference type="RefSeq" id="WP_135082679.1">
    <property type="nucleotide sequence ID" value="NZ_SPDV01000001.1"/>
</dbReference>
<keyword evidence="3" id="KW-1185">Reference proteome</keyword>
<feature type="compositionally biased region" description="Basic and acidic residues" evidence="1">
    <location>
        <begin position="300"/>
        <end position="309"/>
    </location>
</feature>
<reference evidence="2 3" key="1">
    <citation type="submission" date="2019-03" db="EMBL/GenBank/DDBJ databases">
        <title>Genome sequence of Sphingomonas sp. 17J27-24.</title>
        <authorList>
            <person name="Kim M."/>
            <person name="Maeng S."/>
            <person name="Sathiyaraj S."/>
        </authorList>
    </citation>
    <scope>NUCLEOTIDE SEQUENCE [LARGE SCALE GENOMIC DNA]</scope>
    <source>
        <strain evidence="2 3">17J27-24</strain>
    </source>
</reference>
<dbReference type="SUPFAM" id="SSF53795">
    <property type="entry name" value="PEP carboxykinase-like"/>
    <property type="match status" value="1"/>
</dbReference>
<name>A0A4Y8ZXI5_9SPHN</name>
<proteinExistence type="predicted"/>
<dbReference type="AlphaFoldDB" id="A0A4Y8ZXI5"/>
<dbReference type="InterPro" id="IPR027417">
    <property type="entry name" value="P-loop_NTPase"/>
</dbReference>
<comment type="caution">
    <text evidence="2">The sequence shown here is derived from an EMBL/GenBank/DDBJ whole genome shotgun (WGS) entry which is preliminary data.</text>
</comment>
<sequence>MDCQGPVLDRGTHPASGTWRYRAFGLTIASQVPLPQLAACATGGTADLVVALGQVEPGFESRPGYRRGRIYDQFRYEAVDGVRIVVEPLPGSSPSNIADGLMSRVLTAALYQRGLLPLHASAVVLSEGAIAVAGPSGAGKSTLAAMLARQGGRVLADDMLVLADDVDPRCAWGGAGGLKLTTGSLGTIGRGSEGLALANTAEGKYFLPMAAEASAQPVPITTLICLREGPPALETVPPFRALAEWKHRVKMPELIENAPCAQTLFRRWLDFVGAARVVMVSHGRDMAALAAIAQRLPGECGRHGEHPEGGGEDDGPILQRHGSPAQA</sequence>
<dbReference type="EMBL" id="SPDV01000001">
    <property type="protein sequence ID" value="TFI60257.1"/>
    <property type="molecule type" value="Genomic_DNA"/>
</dbReference>
<dbReference type="OrthoDB" id="3213869at2"/>
<evidence type="ECO:0000313" key="2">
    <source>
        <dbReference type="EMBL" id="TFI60257.1"/>
    </source>
</evidence>
<accession>A0A4Y8ZXI5</accession>
<feature type="region of interest" description="Disordered" evidence="1">
    <location>
        <begin position="299"/>
        <end position="327"/>
    </location>
</feature>
<evidence type="ECO:0008006" key="4">
    <source>
        <dbReference type="Google" id="ProtNLM"/>
    </source>
</evidence>
<dbReference type="Proteomes" id="UP000298213">
    <property type="component" value="Unassembled WGS sequence"/>
</dbReference>
<gene>
    <name evidence="2" type="ORF">E2493_00655</name>
</gene>
<organism evidence="2 3">
    <name type="scientific">Sphingomonas parva</name>
    <dbReference type="NCBI Taxonomy" id="2555898"/>
    <lineage>
        <taxon>Bacteria</taxon>
        <taxon>Pseudomonadati</taxon>
        <taxon>Pseudomonadota</taxon>
        <taxon>Alphaproteobacteria</taxon>
        <taxon>Sphingomonadales</taxon>
        <taxon>Sphingomonadaceae</taxon>
        <taxon>Sphingomonas</taxon>
    </lineage>
</organism>